<feature type="compositionally biased region" description="Polar residues" evidence="1">
    <location>
        <begin position="497"/>
        <end position="512"/>
    </location>
</feature>
<feature type="compositionally biased region" description="Polar residues" evidence="1">
    <location>
        <begin position="250"/>
        <end position="270"/>
    </location>
</feature>
<feature type="compositionally biased region" description="Low complexity" evidence="1">
    <location>
        <begin position="421"/>
        <end position="454"/>
    </location>
</feature>
<feature type="compositionally biased region" description="Low complexity" evidence="1">
    <location>
        <begin position="470"/>
        <end position="496"/>
    </location>
</feature>
<feature type="compositionally biased region" description="Basic and acidic residues" evidence="1">
    <location>
        <begin position="91"/>
        <end position="102"/>
    </location>
</feature>
<dbReference type="EMBL" id="MU805996">
    <property type="protein sequence ID" value="KAJ3842732.1"/>
    <property type="molecule type" value="Genomic_DNA"/>
</dbReference>
<evidence type="ECO:0000256" key="1">
    <source>
        <dbReference type="SAM" id="MobiDB-lite"/>
    </source>
</evidence>
<evidence type="ECO:0000313" key="3">
    <source>
        <dbReference type="Proteomes" id="UP001163846"/>
    </source>
</evidence>
<feature type="compositionally biased region" description="Polar residues" evidence="1">
    <location>
        <begin position="303"/>
        <end position="331"/>
    </location>
</feature>
<gene>
    <name evidence="2" type="ORF">F5878DRAFT_366471</name>
</gene>
<comment type="caution">
    <text evidence="2">The sequence shown here is derived from an EMBL/GenBank/DDBJ whole genome shotgun (WGS) entry which is preliminary data.</text>
</comment>
<accession>A0AA38UL84</accession>
<name>A0AA38UL84_9AGAR</name>
<feature type="region of interest" description="Disordered" evidence="1">
    <location>
        <begin position="393"/>
        <end position="516"/>
    </location>
</feature>
<sequence length="739" mass="76998">MRSSSKLQLRFMTMKSDLAKLHTEHEDTVAELEAACMDLHAVLGLFRSEDVTTLPPSQPETPSPQVTEPAPDLVSQSLDDTSTESSFSDIPADKEEPHECTPRFETRSTGHVITAPDLLGLNEETYSFVHADSMLESSIGTARMLSPHAPARAVVDLNVEPALSTRDGPAILPNGDTLPSLSTPVIGNSVAQSSDATASTATQPNGSAFVLDSFASASLPATETVSTAFPTMTSARADVGSSFAPAQEPSFASPTIKESSGVTNEPTARFQSSDTSTTPSQSIGPSIISRTYSAPTPSASSTLNSIPTETLTPHISTPYVTSPQSLDSTTASQVTSSMSVATLVPQSTSAVGSSSSKTSAVSTVTVTPVLESDAVVAPDFNGVVVSPAPEAVSSASRSTGAPAPASTDSVPAKSSRKTSNATPAPVVTKPAPTSTQSVNTVSSSSSKASNAATAPVVTKPTSSSNQPVNTISSSLSSRTSNATTAPAVTKPTPTSTQPANTVPSSSKTSNGASAPVVKKLTPASKPANDVPSNAVASISASSAAPAALSSQGPNLARMSLSVTTSQPICTKLPSDDIRKIAKKLCLQAIGRPQTVNYHILRNPDVLFANSPSKDHTLINVSRNTSDKSSDLIKFSNNWRGHLIVQDSIAKHLFYLGEYQSGASYRINHDEFKLLPQKTQALLFGYAKGLKAHIQSLDQLRLSMNNADGIYIAKTMFHFTGYNSTIAVALRQEAHQRGFV</sequence>
<feature type="region of interest" description="Disordered" evidence="1">
    <location>
        <begin position="243"/>
        <end position="331"/>
    </location>
</feature>
<feature type="compositionally biased region" description="Polar residues" evidence="1">
    <location>
        <begin position="459"/>
        <end position="469"/>
    </location>
</feature>
<dbReference type="AlphaFoldDB" id="A0AA38UL84"/>
<proteinExistence type="predicted"/>
<feature type="compositionally biased region" description="Low complexity" evidence="1">
    <location>
        <begin position="293"/>
        <end position="302"/>
    </location>
</feature>
<evidence type="ECO:0000313" key="2">
    <source>
        <dbReference type="EMBL" id="KAJ3842732.1"/>
    </source>
</evidence>
<feature type="compositionally biased region" description="Low complexity" evidence="1">
    <location>
        <begin position="271"/>
        <end position="282"/>
    </location>
</feature>
<feature type="region of interest" description="Disordered" evidence="1">
    <location>
        <begin position="51"/>
        <end position="102"/>
    </location>
</feature>
<dbReference type="Proteomes" id="UP001163846">
    <property type="component" value="Unassembled WGS sequence"/>
</dbReference>
<reference evidence="2" key="1">
    <citation type="submission" date="2022-08" db="EMBL/GenBank/DDBJ databases">
        <authorList>
            <consortium name="DOE Joint Genome Institute"/>
            <person name="Min B."/>
            <person name="Riley R."/>
            <person name="Sierra-Patev S."/>
            <person name="Naranjo-Ortiz M."/>
            <person name="Looney B."/>
            <person name="Konkel Z."/>
            <person name="Slot J.C."/>
            <person name="Sakamoto Y."/>
            <person name="Steenwyk J.L."/>
            <person name="Rokas A."/>
            <person name="Carro J."/>
            <person name="Camarero S."/>
            <person name="Ferreira P."/>
            <person name="Molpeceres G."/>
            <person name="Ruiz-Duenas F.J."/>
            <person name="Serrano A."/>
            <person name="Henrissat B."/>
            <person name="Drula E."/>
            <person name="Hughes K.W."/>
            <person name="Mata J.L."/>
            <person name="Ishikawa N.K."/>
            <person name="Vargas-Isla R."/>
            <person name="Ushijima S."/>
            <person name="Smith C.A."/>
            <person name="Ahrendt S."/>
            <person name="Andreopoulos W."/>
            <person name="He G."/>
            <person name="Labutti K."/>
            <person name="Lipzen A."/>
            <person name="Ng V."/>
            <person name="Sandor L."/>
            <person name="Barry K."/>
            <person name="Martinez A.T."/>
            <person name="Xiao Y."/>
            <person name="Gibbons J.G."/>
            <person name="Terashima K."/>
            <person name="Hibbett D.S."/>
            <person name="Grigoriev I.V."/>
        </authorList>
    </citation>
    <scope>NUCLEOTIDE SEQUENCE</scope>
    <source>
        <strain evidence="2">TFB9207</strain>
    </source>
</reference>
<feature type="compositionally biased region" description="Polar residues" evidence="1">
    <location>
        <begin position="74"/>
        <end position="88"/>
    </location>
</feature>
<keyword evidence="3" id="KW-1185">Reference proteome</keyword>
<organism evidence="2 3">
    <name type="scientific">Lentinula raphanica</name>
    <dbReference type="NCBI Taxonomy" id="153919"/>
    <lineage>
        <taxon>Eukaryota</taxon>
        <taxon>Fungi</taxon>
        <taxon>Dikarya</taxon>
        <taxon>Basidiomycota</taxon>
        <taxon>Agaricomycotina</taxon>
        <taxon>Agaricomycetes</taxon>
        <taxon>Agaricomycetidae</taxon>
        <taxon>Agaricales</taxon>
        <taxon>Marasmiineae</taxon>
        <taxon>Omphalotaceae</taxon>
        <taxon>Lentinula</taxon>
    </lineage>
</organism>
<protein>
    <submittedName>
        <fullName evidence="2">Uncharacterized protein</fullName>
    </submittedName>
</protein>